<keyword evidence="4 9" id="KW-0378">Hydrolase</keyword>
<evidence type="ECO:0000256" key="2">
    <source>
        <dbReference type="ARBA" id="ARBA00011245"/>
    </source>
</evidence>
<protein>
    <submittedName>
        <fullName evidence="9">Ester hydrolase C11orf54</fullName>
    </submittedName>
</protein>
<evidence type="ECO:0000259" key="8">
    <source>
        <dbReference type="SMART" id="SM01168"/>
    </source>
</evidence>
<organism evidence="9 10">
    <name type="scientific">Lecanosticta acicola</name>
    <dbReference type="NCBI Taxonomy" id="111012"/>
    <lineage>
        <taxon>Eukaryota</taxon>
        <taxon>Fungi</taxon>
        <taxon>Dikarya</taxon>
        <taxon>Ascomycota</taxon>
        <taxon>Pezizomycotina</taxon>
        <taxon>Dothideomycetes</taxon>
        <taxon>Dothideomycetidae</taxon>
        <taxon>Mycosphaerellales</taxon>
        <taxon>Mycosphaerellaceae</taxon>
        <taxon>Lecanosticta</taxon>
    </lineage>
</organism>
<keyword evidence="10" id="KW-1185">Reference proteome</keyword>
<dbReference type="SMART" id="SM01168">
    <property type="entry name" value="DUF1907"/>
    <property type="match status" value="1"/>
</dbReference>
<evidence type="ECO:0000256" key="4">
    <source>
        <dbReference type="ARBA" id="ARBA00022801"/>
    </source>
</evidence>
<dbReference type="SUPFAM" id="SSF117856">
    <property type="entry name" value="AF0104/ALDC/Ptd012-like"/>
    <property type="match status" value="1"/>
</dbReference>
<dbReference type="GO" id="GO:0016788">
    <property type="term" value="F:hydrolase activity, acting on ester bonds"/>
    <property type="evidence" value="ECO:0007669"/>
    <property type="project" value="TreeGrafter"/>
</dbReference>
<keyword evidence="6" id="KW-0539">Nucleus</keyword>
<evidence type="ECO:0000313" key="9">
    <source>
        <dbReference type="EMBL" id="CAK4032921.1"/>
    </source>
</evidence>
<evidence type="ECO:0000256" key="1">
    <source>
        <dbReference type="ARBA" id="ARBA00004123"/>
    </source>
</evidence>
<evidence type="ECO:0000256" key="5">
    <source>
        <dbReference type="ARBA" id="ARBA00022833"/>
    </source>
</evidence>
<accession>A0AAI8Z5U4</accession>
<dbReference type="Proteomes" id="UP001296104">
    <property type="component" value="Unassembled WGS sequence"/>
</dbReference>
<comment type="subcellular location">
    <subcellularLocation>
        <location evidence="1">Nucleus</location>
    </subcellularLocation>
</comment>
<evidence type="ECO:0000256" key="3">
    <source>
        <dbReference type="ARBA" id="ARBA00022723"/>
    </source>
</evidence>
<feature type="region of interest" description="Disordered" evidence="7">
    <location>
        <begin position="1"/>
        <end position="22"/>
    </location>
</feature>
<evidence type="ECO:0000256" key="7">
    <source>
        <dbReference type="SAM" id="MobiDB-lite"/>
    </source>
</evidence>
<keyword evidence="3" id="KW-0479">Metal-binding</keyword>
<comment type="caution">
    <text evidence="9">The sequence shown here is derived from an EMBL/GenBank/DDBJ whole genome shotgun (WGS) entry which is preliminary data.</text>
</comment>
<comment type="subunit">
    <text evidence="2">Monomer.</text>
</comment>
<dbReference type="InterPro" id="IPR015021">
    <property type="entry name" value="C11orf54_DUF1907"/>
</dbReference>
<dbReference type="AlphaFoldDB" id="A0AAI8Z5U4"/>
<evidence type="ECO:0000313" key="10">
    <source>
        <dbReference type="Proteomes" id="UP001296104"/>
    </source>
</evidence>
<name>A0AAI8Z5U4_9PEZI</name>
<dbReference type="PANTHER" id="PTHR13204:SF1">
    <property type="entry name" value="ESTER HYDROLASE C11ORF54"/>
    <property type="match status" value="1"/>
</dbReference>
<dbReference type="PANTHER" id="PTHR13204">
    <property type="entry name" value="PTD012 PROTEIN"/>
    <property type="match status" value="1"/>
</dbReference>
<dbReference type="GO" id="GO:0005634">
    <property type="term" value="C:nucleus"/>
    <property type="evidence" value="ECO:0007669"/>
    <property type="project" value="UniProtKB-SubCell"/>
</dbReference>
<feature type="domain" description="DUF1907" evidence="8">
    <location>
        <begin position="31"/>
        <end position="321"/>
    </location>
</feature>
<sequence>MSPLRATPRFDSMNTTHHPLSPPTLEELAEVLSPALRSNYKTSHVTVEQCPDLRNAPYHLATQGLSGKESVADIGGQPNLFPEPRLNCKFSLISIAKEMQMSPKRGQLLGAGAGPFHVIGMNSELAPNLSWREKFENLDNRTHYAKIDRETKQPVVAKSPCAECALMMNLYGSEGLPGPVLKITARGRTGTSKSFTEGIRRTLAEHYGDARPVSMGGVFIIKSGRAHFHVMPDFPAKEELPFKNAKQLNDWLTYHDFEAPMVCLTVFHSADPGKALGLRMEHTHCFSGDGADRGGHYHYDLDGEEVEYEAYFNTAKTIHRIDKPEVTLERDLHD</sequence>
<reference evidence="9" key="1">
    <citation type="submission" date="2023-11" db="EMBL/GenBank/DDBJ databases">
        <authorList>
            <person name="Alioto T."/>
            <person name="Alioto T."/>
            <person name="Gomez Garrido J."/>
        </authorList>
    </citation>
    <scope>NUCLEOTIDE SEQUENCE</scope>
</reference>
<keyword evidence="5" id="KW-0862">Zinc</keyword>
<dbReference type="EMBL" id="CAVMBE010000074">
    <property type="protein sequence ID" value="CAK4032921.1"/>
    <property type="molecule type" value="Genomic_DNA"/>
</dbReference>
<dbReference type="GO" id="GO:0008270">
    <property type="term" value="F:zinc ion binding"/>
    <property type="evidence" value="ECO:0007669"/>
    <property type="project" value="TreeGrafter"/>
</dbReference>
<gene>
    <name evidence="9" type="ORF">LECACI_7A008079</name>
</gene>
<proteinExistence type="predicted"/>
<evidence type="ECO:0000256" key="6">
    <source>
        <dbReference type="ARBA" id="ARBA00023242"/>
    </source>
</evidence>
<dbReference type="CDD" id="cd17298">
    <property type="entry name" value="DUF1907"/>
    <property type="match status" value="1"/>
</dbReference>
<dbReference type="Pfam" id="PF08925">
    <property type="entry name" value="DUF1907"/>
    <property type="match status" value="1"/>
</dbReference>